<dbReference type="EMBL" id="AFXZ01000009">
    <property type="protein sequence ID" value="EGV44389.1"/>
    <property type="molecule type" value="Genomic_DNA"/>
</dbReference>
<evidence type="ECO:0000313" key="2">
    <source>
        <dbReference type="EMBL" id="EGV44389.1"/>
    </source>
</evidence>
<reference evidence="2 3" key="1">
    <citation type="journal article" date="2008" name="Int. J. Syst. Evol. Microbiol.">
        <title>Bizionia argentinensis sp. nov., isolated from surface marine water in Antarctica.</title>
        <authorList>
            <person name="Bercovich A."/>
            <person name="Vazquez S.C."/>
            <person name="Yankilevich P."/>
            <person name="Coria S.H."/>
            <person name="Foti M."/>
            <person name="Hernandez E."/>
            <person name="Vidal A."/>
            <person name="Ruberto L."/>
            <person name="Melo C."/>
            <person name="Marenssi S."/>
            <person name="Criscuolo M."/>
            <person name="Memoli M."/>
            <person name="Arguelles M."/>
            <person name="Mac Cormack W.P."/>
        </authorList>
    </citation>
    <scope>NUCLEOTIDE SEQUENCE [LARGE SCALE GENOMIC DNA]</scope>
    <source>
        <strain evidence="2 3">JUB59</strain>
    </source>
</reference>
<organism evidence="2 3">
    <name type="scientific">Bizionia argentinensis JUB59</name>
    <dbReference type="NCBI Taxonomy" id="1046627"/>
    <lineage>
        <taxon>Bacteria</taxon>
        <taxon>Pseudomonadati</taxon>
        <taxon>Bacteroidota</taxon>
        <taxon>Flavobacteriia</taxon>
        <taxon>Flavobacteriales</taxon>
        <taxon>Flavobacteriaceae</taxon>
        <taxon>Bizionia</taxon>
    </lineage>
</organism>
<dbReference type="Proteomes" id="UP000003730">
    <property type="component" value="Unassembled WGS sequence"/>
</dbReference>
<proteinExistence type="predicted"/>
<dbReference type="InterPro" id="IPR001173">
    <property type="entry name" value="Glyco_trans_2-like"/>
</dbReference>
<feature type="domain" description="Glycosyltransferase 2-like" evidence="1">
    <location>
        <begin position="46"/>
        <end position="159"/>
    </location>
</feature>
<dbReference type="OrthoDB" id="1116632at2"/>
<name>G2EAS5_9FLAO</name>
<gene>
    <name evidence="2" type="ORF">BZARG_607</name>
</gene>
<dbReference type="RefSeq" id="WP_008635581.1">
    <property type="nucleotide sequence ID" value="NZ_AFXZ01000009.1"/>
</dbReference>
<dbReference type="AlphaFoldDB" id="G2EAS5"/>
<comment type="caution">
    <text evidence="2">The sequence shown here is derived from an EMBL/GenBank/DDBJ whole genome shotgun (WGS) entry which is preliminary data.</text>
</comment>
<evidence type="ECO:0000313" key="3">
    <source>
        <dbReference type="Proteomes" id="UP000003730"/>
    </source>
</evidence>
<dbReference type="CDD" id="cd00761">
    <property type="entry name" value="Glyco_tranf_GTA_type"/>
    <property type="match status" value="1"/>
</dbReference>
<keyword evidence="3" id="KW-1185">Reference proteome</keyword>
<protein>
    <submittedName>
        <fullName evidence="2">Glycosyltransferase family 2 protein</fullName>
    </submittedName>
</protein>
<evidence type="ECO:0000259" key="1">
    <source>
        <dbReference type="Pfam" id="PF00535"/>
    </source>
</evidence>
<sequence length="327" mass="38036">MRTGSNPQKSDYKVSSTFNHRIVQVIYIPELSGYYKKMFEVFKLSIFSLIKTIPKSSAITIVDNGSCNEVKQFLIDILKQKKINSLQLLETNIGKIDAQIGAARASREDLITLSDGDILFRKNWVEETFKVFERFSNVSSVAPYPSRHSSTYFTFSTLKSIFLKKNKLEFESIPENLQDYNRFLNSINWGKVSDKNILWPVVKKNGFKACLGSEHQVITLRRQILFNFSPLKPSFIKVGNHSEMNYVDLPIDLSKGLRLSTYNYFAHHMGNEVEGWMEEIYNELNLNTNDSSYCIDEMKFSRKNILFYKLQKKLLKIYIKRKTPSNY</sequence>
<dbReference type="eggNOG" id="COG1215">
    <property type="taxonomic scope" value="Bacteria"/>
</dbReference>
<dbReference type="Pfam" id="PF00535">
    <property type="entry name" value="Glycos_transf_2"/>
    <property type="match status" value="1"/>
</dbReference>
<dbReference type="PATRIC" id="fig|1046627.3.peg.642"/>
<dbReference type="STRING" id="1046627.BZARG_607"/>
<dbReference type="GO" id="GO:0016740">
    <property type="term" value="F:transferase activity"/>
    <property type="evidence" value="ECO:0007669"/>
    <property type="project" value="UniProtKB-KW"/>
</dbReference>
<dbReference type="Gene3D" id="3.90.550.10">
    <property type="entry name" value="Spore Coat Polysaccharide Biosynthesis Protein SpsA, Chain A"/>
    <property type="match status" value="1"/>
</dbReference>
<dbReference type="SUPFAM" id="SSF53448">
    <property type="entry name" value="Nucleotide-diphospho-sugar transferases"/>
    <property type="match status" value="1"/>
</dbReference>
<dbReference type="InterPro" id="IPR029044">
    <property type="entry name" value="Nucleotide-diphossugar_trans"/>
</dbReference>
<accession>G2EAS5</accession>
<keyword evidence="2" id="KW-0808">Transferase</keyword>